<dbReference type="AlphaFoldDB" id="A0A0D7WUU6"/>
<dbReference type="RefSeq" id="WP_044648908.1">
    <property type="nucleotide sequence ID" value="NZ_JTHP01000088.1"/>
</dbReference>
<dbReference type="GO" id="GO:0000160">
    <property type="term" value="P:phosphorelay signal transduction system"/>
    <property type="evidence" value="ECO:0007669"/>
    <property type="project" value="InterPro"/>
</dbReference>
<organism evidence="3 4">
    <name type="scientific">Paenibacillus terrae</name>
    <dbReference type="NCBI Taxonomy" id="159743"/>
    <lineage>
        <taxon>Bacteria</taxon>
        <taxon>Bacillati</taxon>
        <taxon>Bacillota</taxon>
        <taxon>Bacilli</taxon>
        <taxon>Bacillales</taxon>
        <taxon>Paenibacillaceae</taxon>
        <taxon>Paenibacillus</taxon>
    </lineage>
</organism>
<dbReference type="InterPro" id="IPR001789">
    <property type="entry name" value="Sig_transdc_resp-reg_receiver"/>
</dbReference>
<keyword evidence="4" id="KW-1185">Reference proteome</keyword>
<dbReference type="SUPFAM" id="SSF52172">
    <property type="entry name" value="CheY-like"/>
    <property type="match status" value="1"/>
</dbReference>
<dbReference type="EMBL" id="JTHP01000088">
    <property type="protein sequence ID" value="KJD42749.1"/>
    <property type="molecule type" value="Genomic_DNA"/>
</dbReference>
<proteinExistence type="predicted"/>
<protein>
    <recommendedName>
        <fullName evidence="2">Response regulatory domain-containing protein</fullName>
    </recommendedName>
</protein>
<evidence type="ECO:0000259" key="2">
    <source>
        <dbReference type="PROSITE" id="PS50110"/>
    </source>
</evidence>
<sequence>MDHLTMCVMDDIQAVVKGISATIPWSDHNIEVVGTAGDGEHGWTLLLEKDPDIVISDIRMPKLNGLELMRRASGQ</sequence>
<comment type="caution">
    <text evidence="3">The sequence shown here is derived from an EMBL/GenBank/DDBJ whole genome shotgun (WGS) entry which is preliminary data.</text>
</comment>
<evidence type="ECO:0000313" key="3">
    <source>
        <dbReference type="EMBL" id="KJD42749.1"/>
    </source>
</evidence>
<reference evidence="3 4" key="1">
    <citation type="submission" date="2014-11" db="EMBL/GenBank/DDBJ databases">
        <title>Draft Genome Sequences of Paenibacillus polymyxa NRRL B-30509 and Paenibacillus terrae NRRL B-30644, Strains from a Poultry Environment that Produce Tridecaptin A and Paenicidins.</title>
        <authorList>
            <person name="van Belkum M.J."/>
            <person name="Lohans C.T."/>
            <person name="Vederas J.C."/>
        </authorList>
    </citation>
    <scope>NUCLEOTIDE SEQUENCE [LARGE SCALE GENOMIC DNA]</scope>
    <source>
        <strain evidence="3 4">NRRL B-30644</strain>
    </source>
</reference>
<feature type="domain" description="Response regulatory" evidence="2">
    <location>
        <begin position="5"/>
        <end position="75"/>
    </location>
</feature>
<keyword evidence="1" id="KW-0597">Phosphoprotein</keyword>
<dbReference type="Pfam" id="PF00072">
    <property type="entry name" value="Response_reg"/>
    <property type="match status" value="1"/>
</dbReference>
<name>A0A0D7WUU6_9BACL</name>
<accession>A0A0D7WUU6</accession>
<dbReference type="Proteomes" id="UP000032534">
    <property type="component" value="Unassembled WGS sequence"/>
</dbReference>
<gene>
    <name evidence="3" type="ORF">QD47_26395</name>
</gene>
<dbReference type="InterPro" id="IPR011006">
    <property type="entry name" value="CheY-like_superfamily"/>
</dbReference>
<feature type="modified residue" description="4-aspartylphosphate" evidence="1">
    <location>
        <position position="57"/>
    </location>
</feature>
<evidence type="ECO:0000313" key="4">
    <source>
        <dbReference type="Proteomes" id="UP000032534"/>
    </source>
</evidence>
<evidence type="ECO:0000256" key="1">
    <source>
        <dbReference type="PROSITE-ProRule" id="PRU00169"/>
    </source>
</evidence>
<dbReference type="PATRIC" id="fig|159743.3.peg.5858"/>
<dbReference type="PROSITE" id="PS50110">
    <property type="entry name" value="RESPONSE_REGULATORY"/>
    <property type="match status" value="1"/>
</dbReference>
<dbReference type="Gene3D" id="3.40.50.2300">
    <property type="match status" value="1"/>
</dbReference>